<dbReference type="RefSeq" id="WP_110379056.1">
    <property type="nucleotide sequence ID" value="NZ_CP029288.2"/>
</dbReference>
<protein>
    <submittedName>
        <fullName evidence="1">CRISPR-associated protein</fullName>
    </submittedName>
</protein>
<dbReference type="EMBL" id="CP029288">
    <property type="protein sequence ID" value="AWR96166.1"/>
    <property type="molecule type" value="Genomic_DNA"/>
</dbReference>
<dbReference type="NCBIfam" id="NF040581">
    <property type="entry name" value="cas_Crn1"/>
    <property type="match status" value="1"/>
</dbReference>
<evidence type="ECO:0000313" key="2">
    <source>
        <dbReference type="Proteomes" id="UP000248410"/>
    </source>
</evidence>
<dbReference type="Proteomes" id="UP000248410">
    <property type="component" value="Chromosome"/>
</dbReference>
<reference evidence="1 2" key="1">
    <citation type="submission" date="2018-05" db="EMBL/GenBank/DDBJ databases">
        <title>Complete Genome Sequences of Extremely Thermoacidophilic, Metal-Mobilizing Type-Strain Members of the Archaeal Family Sulfolobaceae: Acidianus brierleyi DSM-1651T, Acidianus sulfidivorans DSM-18786T, Metallosphaera hakonensis DSM-7519T, and Metallosphaera prunae DSM-10039T.</title>
        <authorList>
            <person name="Counts J.A."/>
            <person name="Kelly R.M."/>
        </authorList>
    </citation>
    <scope>NUCLEOTIDE SEQUENCE [LARGE SCALE GENOMIC DNA]</scope>
    <source>
        <strain evidence="1 2">JP7</strain>
    </source>
</reference>
<evidence type="ECO:0000313" key="1">
    <source>
        <dbReference type="EMBL" id="AWR96166.1"/>
    </source>
</evidence>
<dbReference type="KEGG" id="asul:DFR86_00460"/>
<keyword evidence="2" id="KW-1185">Reference proteome</keyword>
<proteinExistence type="predicted"/>
<name>A0A2U9IJN5_9CREN</name>
<dbReference type="AlphaFoldDB" id="A0A2U9IJN5"/>
<dbReference type="OrthoDB" id="37074at2157"/>
<sequence length="192" mass="21228">MVKLISTLGTSPGGVFETLNNLRRGNYNSKDNVVPVKITEVYVVRTKDRSVELAWKLIKGIFACCGDNEVELVDIPLEISDINSVEDYDYFKKEVSSKISAGDYIDFTGGRKAMSVAAAIEAKRLNAHIVTTIIPQDEYNAIQSKIKGINVKDLDNIIGNIKNIKSENTKEACSKFDFCSLTSKNAKTILLD</sequence>
<accession>A0A2U9IJN5</accession>
<dbReference type="GeneID" id="36836395"/>
<organism evidence="1 2">
    <name type="scientific">Acidianus sulfidivorans JP7</name>
    <dbReference type="NCBI Taxonomy" id="619593"/>
    <lineage>
        <taxon>Archaea</taxon>
        <taxon>Thermoproteota</taxon>
        <taxon>Thermoprotei</taxon>
        <taxon>Sulfolobales</taxon>
        <taxon>Sulfolobaceae</taxon>
        <taxon>Acidianus</taxon>
    </lineage>
</organism>
<gene>
    <name evidence="1" type="ORF">DFR86_00460</name>
</gene>